<sequence length="200" mass="23121">NSSGESLVHQLQTFREHGVYVLGSFIFGLSTDGPETFDATTELAQEAELAFAQFVTLTPYPGTVDFQRWEKKMADDTTRIAGFPLTRYWLMPRAMRPRLAFGHPVMSGEEIRSHTQRVWDRFYSLPLAWKRSDFLKSLRNRLAYVLMSKLYRQMYGNTGIATDSARINRAVSWARWMAKPTLRLFHGQPMPNLQVPVRSR</sequence>
<dbReference type="InterPro" id="IPR058240">
    <property type="entry name" value="rSAM_sf"/>
</dbReference>
<dbReference type="AlphaFoldDB" id="A0A383DJF8"/>
<dbReference type="EMBL" id="UINC01217680">
    <property type="protein sequence ID" value="SVE44385.1"/>
    <property type="molecule type" value="Genomic_DNA"/>
</dbReference>
<accession>A0A383DJF8</accession>
<dbReference type="SUPFAM" id="SSF102114">
    <property type="entry name" value="Radical SAM enzymes"/>
    <property type="match status" value="1"/>
</dbReference>
<feature type="non-terminal residue" evidence="1">
    <location>
        <position position="1"/>
    </location>
</feature>
<name>A0A383DJF8_9ZZZZ</name>
<evidence type="ECO:0008006" key="2">
    <source>
        <dbReference type="Google" id="ProtNLM"/>
    </source>
</evidence>
<organism evidence="1">
    <name type="scientific">marine metagenome</name>
    <dbReference type="NCBI Taxonomy" id="408172"/>
    <lineage>
        <taxon>unclassified sequences</taxon>
        <taxon>metagenomes</taxon>
        <taxon>ecological metagenomes</taxon>
    </lineage>
</organism>
<evidence type="ECO:0000313" key="1">
    <source>
        <dbReference type="EMBL" id="SVE44385.1"/>
    </source>
</evidence>
<dbReference type="Gene3D" id="3.30.750.200">
    <property type="match status" value="1"/>
</dbReference>
<proteinExistence type="predicted"/>
<reference evidence="1" key="1">
    <citation type="submission" date="2018-05" db="EMBL/GenBank/DDBJ databases">
        <authorList>
            <person name="Lanie J.A."/>
            <person name="Ng W.-L."/>
            <person name="Kazmierczak K.M."/>
            <person name="Andrzejewski T.M."/>
            <person name="Davidsen T.M."/>
            <person name="Wayne K.J."/>
            <person name="Tettelin H."/>
            <person name="Glass J.I."/>
            <person name="Rusch D."/>
            <person name="Podicherti R."/>
            <person name="Tsui H.-C.T."/>
            <person name="Winkler M.E."/>
        </authorList>
    </citation>
    <scope>NUCLEOTIDE SEQUENCE</scope>
</reference>
<protein>
    <recommendedName>
        <fullName evidence="2">DUF4070 domain-containing protein</fullName>
    </recommendedName>
</protein>
<gene>
    <name evidence="1" type="ORF">METZ01_LOCUS497239</name>
</gene>